<evidence type="ECO:0000313" key="2">
    <source>
        <dbReference type="Proteomes" id="UP000825729"/>
    </source>
</evidence>
<protein>
    <submittedName>
        <fullName evidence="1">Uncharacterized protein</fullName>
    </submittedName>
</protein>
<reference evidence="1 2" key="1">
    <citation type="submission" date="2021-07" db="EMBL/GenBank/DDBJ databases">
        <title>The Aristolochia fimbriata genome: insights into angiosperm evolution, floral development and chemical biosynthesis.</title>
        <authorList>
            <person name="Jiao Y."/>
        </authorList>
    </citation>
    <scope>NUCLEOTIDE SEQUENCE [LARGE SCALE GENOMIC DNA]</scope>
    <source>
        <strain evidence="1">IBCAS-2021</strain>
        <tissue evidence="1">Leaf</tissue>
    </source>
</reference>
<sequence>MGVLPGDLLAPAAHAQCTLSGWHGRYMVLKRNPAMSGSFSANVFQQVESTRL</sequence>
<name>A0AAV7FCJ7_ARIFI</name>
<comment type="caution">
    <text evidence="1">The sequence shown here is derived from an EMBL/GenBank/DDBJ whole genome shotgun (WGS) entry which is preliminary data.</text>
</comment>
<gene>
    <name evidence="1" type="ORF">H6P81_003034</name>
</gene>
<keyword evidence="2" id="KW-1185">Reference proteome</keyword>
<dbReference type="AlphaFoldDB" id="A0AAV7FCJ7"/>
<proteinExistence type="predicted"/>
<dbReference type="EMBL" id="JAINDJ010000002">
    <property type="protein sequence ID" value="KAG9458526.1"/>
    <property type="molecule type" value="Genomic_DNA"/>
</dbReference>
<dbReference type="Proteomes" id="UP000825729">
    <property type="component" value="Unassembled WGS sequence"/>
</dbReference>
<evidence type="ECO:0000313" key="1">
    <source>
        <dbReference type="EMBL" id="KAG9458526.1"/>
    </source>
</evidence>
<organism evidence="1 2">
    <name type="scientific">Aristolochia fimbriata</name>
    <name type="common">White veined hardy Dutchman's pipe vine</name>
    <dbReference type="NCBI Taxonomy" id="158543"/>
    <lineage>
        <taxon>Eukaryota</taxon>
        <taxon>Viridiplantae</taxon>
        <taxon>Streptophyta</taxon>
        <taxon>Embryophyta</taxon>
        <taxon>Tracheophyta</taxon>
        <taxon>Spermatophyta</taxon>
        <taxon>Magnoliopsida</taxon>
        <taxon>Magnoliidae</taxon>
        <taxon>Piperales</taxon>
        <taxon>Aristolochiaceae</taxon>
        <taxon>Aristolochia</taxon>
    </lineage>
</organism>
<accession>A0AAV7FCJ7</accession>